<dbReference type="InterPro" id="IPR011545">
    <property type="entry name" value="DEAD/DEAH_box_helicase_dom"/>
</dbReference>
<dbReference type="GO" id="GO:0005524">
    <property type="term" value="F:ATP binding"/>
    <property type="evidence" value="ECO:0007669"/>
    <property type="project" value="UniProtKB-KW"/>
</dbReference>
<reference evidence="8 9" key="1">
    <citation type="submission" date="2019-01" db="EMBL/GenBank/DDBJ databases">
        <title>Draft genome sequences of the type strains of six Macrococcus species.</title>
        <authorList>
            <person name="Mazhar S."/>
            <person name="Altermann E."/>
            <person name="Hill C."/>
            <person name="Mcauliffe O."/>
        </authorList>
    </citation>
    <scope>NUCLEOTIDE SEQUENCE [LARGE SCALE GENOMIC DNA]</scope>
    <source>
        <strain evidence="8 9">CCM4815</strain>
    </source>
</reference>
<feature type="domain" description="Helicase ATP-binding" evidence="7">
    <location>
        <begin position="234"/>
        <end position="500"/>
    </location>
</feature>
<evidence type="ECO:0000256" key="3">
    <source>
        <dbReference type="ARBA" id="ARBA00022801"/>
    </source>
</evidence>
<dbReference type="GO" id="GO:0005829">
    <property type="term" value="C:cytosol"/>
    <property type="evidence" value="ECO:0007669"/>
    <property type="project" value="TreeGrafter"/>
</dbReference>
<dbReference type="GO" id="GO:0016818">
    <property type="term" value="F:hydrolase activity, acting on acid anhydrides, in phosphorus-containing anhydrides"/>
    <property type="evidence" value="ECO:0007669"/>
    <property type="project" value="InterPro"/>
</dbReference>
<dbReference type="RefSeq" id="WP_133442836.1">
    <property type="nucleotide sequence ID" value="NZ_SCWB01000001.1"/>
</dbReference>
<organism evidence="8 9">
    <name type="scientific">Macrococcus lamae</name>
    <dbReference type="NCBI Taxonomy" id="198484"/>
    <lineage>
        <taxon>Bacteria</taxon>
        <taxon>Bacillati</taxon>
        <taxon>Bacillota</taxon>
        <taxon>Bacilli</taxon>
        <taxon>Bacillales</taxon>
        <taxon>Staphylococcaceae</taxon>
        <taxon>Macrococcus</taxon>
    </lineage>
</organism>
<dbReference type="NCBIfam" id="TIGR00573">
    <property type="entry name" value="dnaq"/>
    <property type="match status" value="1"/>
</dbReference>
<dbReference type="InterPro" id="IPR014013">
    <property type="entry name" value="Helic_SF1/SF2_ATP-bd_DinG/Rad3"/>
</dbReference>
<evidence type="ECO:0000256" key="2">
    <source>
        <dbReference type="ARBA" id="ARBA00022741"/>
    </source>
</evidence>
<dbReference type="InterPro" id="IPR006310">
    <property type="entry name" value="DinG"/>
</dbReference>
<dbReference type="SUPFAM" id="SSF52540">
    <property type="entry name" value="P-loop containing nucleoside triphosphate hydrolases"/>
    <property type="match status" value="2"/>
</dbReference>
<evidence type="ECO:0000256" key="6">
    <source>
        <dbReference type="RuleBase" id="RU364106"/>
    </source>
</evidence>
<dbReference type="InterPro" id="IPR012337">
    <property type="entry name" value="RNaseH-like_sf"/>
</dbReference>
<keyword evidence="9" id="KW-1185">Reference proteome</keyword>
<name>A0A4R6BYP1_9STAP</name>
<gene>
    <name evidence="6" type="primary">dinG</name>
    <name evidence="8" type="ORF">ERX29_01125</name>
</gene>
<dbReference type="GO" id="GO:0003887">
    <property type="term" value="F:DNA-directed DNA polymerase activity"/>
    <property type="evidence" value="ECO:0007669"/>
    <property type="project" value="InterPro"/>
</dbReference>
<dbReference type="GO" id="GO:0003677">
    <property type="term" value="F:DNA binding"/>
    <property type="evidence" value="ECO:0007669"/>
    <property type="project" value="InterPro"/>
</dbReference>
<proteinExistence type="inferred from homology"/>
<dbReference type="Pfam" id="PF13307">
    <property type="entry name" value="Helicase_C_2"/>
    <property type="match status" value="1"/>
</dbReference>
<protein>
    <recommendedName>
        <fullName evidence="6">3'-5' exonuclease DinG</fullName>
        <ecNumber evidence="6">3.1.-.-</ecNumber>
    </recommendedName>
</protein>
<dbReference type="CDD" id="cd06127">
    <property type="entry name" value="DEDDh"/>
    <property type="match status" value="1"/>
</dbReference>
<accession>A0A4R6BYP1</accession>
<comment type="function">
    <text evidence="6">3'-5' exonuclease.</text>
</comment>
<dbReference type="NCBIfam" id="TIGR01407">
    <property type="entry name" value="dinG_rel"/>
    <property type="match status" value="1"/>
</dbReference>
<evidence type="ECO:0000313" key="8">
    <source>
        <dbReference type="EMBL" id="TDM13233.1"/>
    </source>
</evidence>
<dbReference type="EC" id="3.1.-.-" evidence="6"/>
<evidence type="ECO:0000256" key="5">
    <source>
        <dbReference type="ARBA" id="ARBA00022840"/>
    </source>
</evidence>
<dbReference type="AlphaFoldDB" id="A0A4R6BYP1"/>
<evidence type="ECO:0000256" key="1">
    <source>
        <dbReference type="ARBA" id="ARBA00022722"/>
    </source>
</evidence>
<dbReference type="Proteomes" id="UP000294802">
    <property type="component" value="Unassembled WGS sequence"/>
</dbReference>
<comment type="similarity">
    <text evidence="6">Belongs to the helicase family. DinG subfamily. Type 2 sub-subfamily.</text>
</comment>
<keyword evidence="2 6" id="KW-0547">Nucleotide-binding</keyword>
<dbReference type="InterPro" id="IPR027417">
    <property type="entry name" value="P-loop_NTPase"/>
</dbReference>
<dbReference type="SMART" id="SM00491">
    <property type="entry name" value="HELICc2"/>
    <property type="match status" value="1"/>
</dbReference>
<dbReference type="Gene3D" id="3.30.420.10">
    <property type="entry name" value="Ribonuclease H-like superfamily/Ribonuclease H"/>
    <property type="match status" value="1"/>
</dbReference>
<dbReference type="GO" id="GO:0008408">
    <property type="term" value="F:3'-5' exonuclease activity"/>
    <property type="evidence" value="ECO:0007669"/>
    <property type="project" value="InterPro"/>
</dbReference>
<dbReference type="InterPro" id="IPR006555">
    <property type="entry name" value="ATP-dep_Helicase_C"/>
</dbReference>
<dbReference type="GO" id="GO:0045004">
    <property type="term" value="P:DNA replication proofreading"/>
    <property type="evidence" value="ECO:0007669"/>
    <property type="project" value="TreeGrafter"/>
</dbReference>
<dbReference type="InterPro" id="IPR013520">
    <property type="entry name" value="Ribonucl_H"/>
</dbReference>
<dbReference type="FunFam" id="3.30.420.10:FF:000045">
    <property type="entry name" value="3'-5' exonuclease DinG"/>
    <property type="match status" value="1"/>
</dbReference>
<evidence type="ECO:0000259" key="7">
    <source>
        <dbReference type="PROSITE" id="PS51193"/>
    </source>
</evidence>
<dbReference type="EMBL" id="SCWB01000001">
    <property type="protein sequence ID" value="TDM13233.1"/>
    <property type="molecule type" value="Genomic_DNA"/>
</dbReference>
<evidence type="ECO:0000256" key="4">
    <source>
        <dbReference type="ARBA" id="ARBA00022839"/>
    </source>
</evidence>
<dbReference type="Gene3D" id="3.40.50.300">
    <property type="entry name" value="P-loop containing nucleotide triphosphate hydrolases"/>
    <property type="match status" value="2"/>
</dbReference>
<dbReference type="PANTHER" id="PTHR30231">
    <property type="entry name" value="DNA POLYMERASE III SUBUNIT EPSILON"/>
    <property type="match status" value="1"/>
</dbReference>
<dbReference type="InterPro" id="IPR006054">
    <property type="entry name" value="DnaQ"/>
</dbReference>
<dbReference type="GO" id="GO:0004386">
    <property type="term" value="F:helicase activity"/>
    <property type="evidence" value="ECO:0007669"/>
    <property type="project" value="InterPro"/>
</dbReference>
<dbReference type="SMART" id="SM00479">
    <property type="entry name" value="EXOIII"/>
    <property type="match status" value="1"/>
</dbReference>
<keyword evidence="4 6" id="KW-0269">Exonuclease</keyword>
<keyword evidence="3 6" id="KW-0378">Hydrolase</keyword>
<dbReference type="InterPro" id="IPR036397">
    <property type="entry name" value="RNaseH_sf"/>
</dbReference>
<keyword evidence="1 6" id="KW-0540">Nuclease</keyword>
<keyword evidence="5 6" id="KW-0067">ATP-binding</keyword>
<evidence type="ECO:0000313" key="9">
    <source>
        <dbReference type="Proteomes" id="UP000294802"/>
    </source>
</evidence>
<dbReference type="PROSITE" id="PS51193">
    <property type="entry name" value="HELICASE_ATP_BIND_2"/>
    <property type="match status" value="1"/>
</dbReference>
<comment type="caution">
    <text evidence="8">The sequence shown here is derived from an EMBL/GenBank/DDBJ whole genome shotgun (WGS) entry which is preliminary data.</text>
</comment>
<dbReference type="SUPFAM" id="SSF53098">
    <property type="entry name" value="Ribonuclease H-like"/>
    <property type="match status" value="1"/>
</dbReference>
<dbReference type="Pfam" id="PF00929">
    <property type="entry name" value="RNase_T"/>
    <property type="match status" value="1"/>
</dbReference>
<dbReference type="Pfam" id="PF00270">
    <property type="entry name" value="DEAD"/>
    <property type="match status" value="1"/>
</dbReference>
<dbReference type="PANTHER" id="PTHR30231:SF41">
    <property type="entry name" value="DNA POLYMERASE III SUBUNIT EPSILON"/>
    <property type="match status" value="1"/>
</dbReference>
<sequence length="865" mass="99926">MQFAVVDIETTGNNAAVDDIIQIGIVLMENNKIIHQFDSYIYTEETITPFIESLTGINNDMLQSAPTFSQLAPYILELLDNKVFVAHNINFDLNFLTQLFNKYDIAFKPRYTIDTIDVFKIFYPDQTSYQLGVIAAALDVPLITAHSAIADAEATANLLIKCLDKAASLPKETLIQLYHLAKRLKNDIDHMLFPIIESHKTSQVFLEAAGLKYIPSTRLFVRGEIDKSLPEFYEQIIKANQLNYRKEQLYLAELLYANMVSNKVKMIEAEVGSGKTLAYLTAAVYYVLTHGDNILLTTATKALQQQLLHADAAKIEKTLGYQLPLVLLKSKRNYISVEFVKFILDDQKENHDILLLKMQLLVFLLEKQDGDIERMNLNGGRKIYFELMRNLYKAKQDTYLYQNVKEIDVPMLGITNHSHLLHSGHEGFPKYFRHLIIDEGHQLQEVALNHTFTEWNYQSVKYNLSQLSKEDGLLFTDYRNIKTDKTSIHSMKTSHIELKDLLLEIERLNDLFFDELSSHDHHRSLLELKTGNIVLLQLVEKLQLFNALVEELPLNRMVKKQARNVLHIFLQIKQAIDKGQLVFYGAYSASKSTVSIFVKDRKLDDVFNKQLLSHFDSLALISGSLLLDQSVKHLRPLLGRYEREIIAFNPMHRDEKVTFFIPEDIPLFDYRSTDNFVEQVVLYITSYLSTGHKKMLILFNNYQLIQEVEQYLSAVTDHVLLVQTQQSNPHKLLTQFNQLDRALLLGTQSFYEGLDYQSDTFKCVMIVSLPFIHPNDKRVMLMQDETADSFDQYQLPYAATKVRQAAGRLIRNEDDDGMIICMDRRIVEAHYHQVFDSVLNHYHVKRGKLNDFVSWIEKNKPAKNK</sequence>
<dbReference type="OrthoDB" id="9803913at2"/>